<feature type="compositionally biased region" description="Basic and acidic residues" evidence="2">
    <location>
        <begin position="55"/>
        <end position="68"/>
    </location>
</feature>
<protein>
    <submittedName>
        <fullName evidence="3">DUF1674 domain-containing protein</fullName>
    </submittedName>
</protein>
<dbReference type="InterPro" id="IPR012875">
    <property type="entry name" value="SDHF4"/>
</dbReference>
<gene>
    <name evidence="3" type="ORF">JL811_06945</name>
</gene>
<name>A0A8K0V7L6_9RHOB</name>
<evidence type="ECO:0000313" key="3">
    <source>
        <dbReference type="EMBL" id="MBL4916957.1"/>
    </source>
</evidence>
<evidence type="ECO:0000256" key="2">
    <source>
        <dbReference type="SAM" id="MobiDB-lite"/>
    </source>
</evidence>
<dbReference type="EMBL" id="JAESVN010000002">
    <property type="protein sequence ID" value="MBL4916957.1"/>
    <property type="molecule type" value="Genomic_DNA"/>
</dbReference>
<reference evidence="3" key="1">
    <citation type="submission" date="2021-01" db="EMBL/GenBank/DDBJ databases">
        <title>Tabrizicola alba sp. nov. a motile alkaliphilic bacterium isolated from a soda lake.</title>
        <authorList>
            <person name="Szuroczki S."/>
            <person name="Abbaszade G."/>
            <person name="Schumann P."/>
            <person name="Toth E."/>
        </authorList>
    </citation>
    <scope>NUCLEOTIDE SEQUENCE</scope>
    <source>
        <strain evidence="3">DMG-N-6</strain>
    </source>
</reference>
<accession>A0A8K0V7L6</accession>
<organism evidence="3 4">
    <name type="scientific">Szabonella alba</name>
    <dbReference type="NCBI Taxonomy" id="2804194"/>
    <lineage>
        <taxon>Bacteria</taxon>
        <taxon>Pseudomonadati</taxon>
        <taxon>Pseudomonadota</taxon>
        <taxon>Alphaproteobacteria</taxon>
        <taxon>Rhodobacterales</taxon>
        <taxon>Paracoccaceae</taxon>
        <taxon>Szabonella</taxon>
    </lineage>
</organism>
<dbReference type="RefSeq" id="WP_202687755.1">
    <property type="nucleotide sequence ID" value="NZ_JAESVN010000002.1"/>
</dbReference>
<comment type="caution">
    <text evidence="3">The sequence shown here is derived from an EMBL/GenBank/DDBJ whole genome shotgun (WGS) entry which is preliminary data.</text>
</comment>
<sequence length="68" mass="7294">MPDAPKDSSPPDHADDLPPAARRALAEAEARRKAAANSGRPPEEFGGRNGPEPVRFGDWEKKGIAVDF</sequence>
<dbReference type="Proteomes" id="UP000648908">
    <property type="component" value="Unassembled WGS sequence"/>
</dbReference>
<dbReference type="Pfam" id="PF07896">
    <property type="entry name" value="DUF1674"/>
    <property type="match status" value="1"/>
</dbReference>
<evidence type="ECO:0000313" key="4">
    <source>
        <dbReference type="Proteomes" id="UP000648908"/>
    </source>
</evidence>
<evidence type="ECO:0000256" key="1">
    <source>
        <dbReference type="ARBA" id="ARBA00005701"/>
    </source>
</evidence>
<feature type="region of interest" description="Disordered" evidence="2">
    <location>
        <begin position="1"/>
        <end position="68"/>
    </location>
</feature>
<comment type="similarity">
    <text evidence="1">Belongs to the SDHAF4 family.</text>
</comment>
<keyword evidence="4" id="KW-1185">Reference proteome</keyword>
<proteinExistence type="inferred from homology"/>
<feature type="compositionally biased region" description="Basic and acidic residues" evidence="2">
    <location>
        <begin position="1"/>
        <end position="16"/>
    </location>
</feature>
<dbReference type="AlphaFoldDB" id="A0A8K0V7L6"/>